<dbReference type="GO" id="GO:0005886">
    <property type="term" value="C:plasma membrane"/>
    <property type="evidence" value="ECO:0007669"/>
    <property type="project" value="UniProtKB-SubCell"/>
</dbReference>
<evidence type="ECO:0000256" key="3">
    <source>
        <dbReference type="ARBA" id="ARBA00022692"/>
    </source>
</evidence>
<evidence type="ECO:0000256" key="5">
    <source>
        <dbReference type="ARBA" id="ARBA00023136"/>
    </source>
</evidence>
<keyword evidence="3 6" id="KW-0812">Transmembrane</keyword>
<comment type="caution">
    <text evidence="9">The sequence shown here is derived from an EMBL/GenBank/DDBJ whole genome shotgun (WGS) entry which is preliminary data.</text>
</comment>
<dbReference type="Proteomes" id="UP000003688">
    <property type="component" value="Unassembled WGS sequence"/>
</dbReference>
<evidence type="ECO:0000256" key="6">
    <source>
        <dbReference type="SAM" id="Phobius"/>
    </source>
</evidence>
<keyword evidence="4 6" id="KW-1133">Transmembrane helix</keyword>
<name>B9XLT4_PEDPL</name>
<dbReference type="AlphaFoldDB" id="B9XLT4"/>
<evidence type="ECO:0000256" key="4">
    <source>
        <dbReference type="ARBA" id="ARBA00022989"/>
    </source>
</evidence>
<dbReference type="PANTHER" id="PTHR30572">
    <property type="entry name" value="MEMBRANE COMPONENT OF TRANSPORTER-RELATED"/>
    <property type="match status" value="1"/>
</dbReference>
<sequence precursor="true">MALPITYNIRNVFVRWRATLATVAGIALVVAVYMVMQTMAIGLEKSSRNTGDPRNIMIVRKGSTAESSSQVTRSQLKEFNYFPQIVRDAKGQPLISADVLVLVSLPRRDGSGEANVLLRGISPAGIELRPQVTLVNGRWFTPGKREVVVAKKLAARFANFDIGGKFKTGGKELTVVGMTDGGNSAFDSEIWMDADESRSLFDRENYSSVLVRASDDAAGKAFIQRIESDKRLPLLALAEVEYYASQTKTATPIKFLGKFLATAMSIGAIFAAMNTMYASVGARTREIGTLRVLGYRRRAILISFLLEGAFLSLLGGIIGCLLAIPLPLLGYSIGTLNFQTWGETVFQFQMTPELFVQGLVFSVLVGLVGSLFPAIKAARLPVIAALKSI</sequence>
<feature type="transmembrane region" description="Helical" evidence="6">
    <location>
        <begin position="12"/>
        <end position="36"/>
    </location>
</feature>
<dbReference type="RefSeq" id="WP_007416773.1">
    <property type="nucleotide sequence ID" value="NZ_ABOX02000031.1"/>
</dbReference>
<feature type="transmembrane region" description="Helical" evidence="6">
    <location>
        <begin position="299"/>
        <end position="324"/>
    </location>
</feature>
<dbReference type="PANTHER" id="PTHR30572:SF15">
    <property type="entry name" value="ABC TRANSPORTER PERMEASE"/>
    <property type="match status" value="1"/>
</dbReference>
<dbReference type="GO" id="GO:0022857">
    <property type="term" value="F:transmembrane transporter activity"/>
    <property type="evidence" value="ECO:0007669"/>
    <property type="project" value="TreeGrafter"/>
</dbReference>
<evidence type="ECO:0000259" key="7">
    <source>
        <dbReference type="Pfam" id="PF02687"/>
    </source>
</evidence>
<evidence type="ECO:0000256" key="1">
    <source>
        <dbReference type="ARBA" id="ARBA00004651"/>
    </source>
</evidence>
<dbReference type="STRING" id="320771.Cflav_PD2396"/>
<accession>B9XLT4</accession>
<dbReference type="Pfam" id="PF12704">
    <property type="entry name" value="MacB_PCD"/>
    <property type="match status" value="1"/>
</dbReference>
<dbReference type="InterPro" id="IPR025857">
    <property type="entry name" value="MacB_PCD"/>
</dbReference>
<feature type="transmembrane region" description="Helical" evidence="6">
    <location>
        <begin position="255"/>
        <end position="278"/>
    </location>
</feature>
<feature type="transmembrane region" description="Helical" evidence="6">
    <location>
        <begin position="354"/>
        <end position="375"/>
    </location>
</feature>
<evidence type="ECO:0008006" key="11">
    <source>
        <dbReference type="Google" id="ProtNLM"/>
    </source>
</evidence>
<organism evidence="9 10">
    <name type="scientific">Pedosphaera parvula (strain Ellin514)</name>
    <dbReference type="NCBI Taxonomy" id="320771"/>
    <lineage>
        <taxon>Bacteria</taxon>
        <taxon>Pseudomonadati</taxon>
        <taxon>Verrucomicrobiota</taxon>
        <taxon>Pedosphaerae</taxon>
        <taxon>Pedosphaerales</taxon>
        <taxon>Pedosphaeraceae</taxon>
        <taxon>Pedosphaera</taxon>
    </lineage>
</organism>
<evidence type="ECO:0000259" key="8">
    <source>
        <dbReference type="Pfam" id="PF12704"/>
    </source>
</evidence>
<dbReference type="EMBL" id="ABOX02000031">
    <property type="protein sequence ID" value="EEF59191.1"/>
    <property type="molecule type" value="Genomic_DNA"/>
</dbReference>
<feature type="domain" description="MacB-like periplasmic core" evidence="8">
    <location>
        <begin position="19"/>
        <end position="227"/>
    </location>
</feature>
<keyword evidence="2" id="KW-1003">Cell membrane</keyword>
<keyword evidence="5 6" id="KW-0472">Membrane</keyword>
<dbReference type="InterPro" id="IPR050250">
    <property type="entry name" value="Macrolide_Exporter_MacB"/>
</dbReference>
<evidence type="ECO:0000313" key="10">
    <source>
        <dbReference type="Proteomes" id="UP000003688"/>
    </source>
</evidence>
<dbReference type="InterPro" id="IPR003838">
    <property type="entry name" value="ABC3_permease_C"/>
</dbReference>
<dbReference type="Pfam" id="PF02687">
    <property type="entry name" value="FtsX"/>
    <property type="match status" value="1"/>
</dbReference>
<dbReference type="OrthoDB" id="241967at2"/>
<evidence type="ECO:0000313" key="9">
    <source>
        <dbReference type="EMBL" id="EEF59191.1"/>
    </source>
</evidence>
<reference evidence="9 10" key="1">
    <citation type="journal article" date="2011" name="J. Bacteriol.">
        <title>Genome sequence of 'Pedosphaera parvula' Ellin514, an aerobic Verrucomicrobial isolate from pasture soil.</title>
        <authorList>
            <person name="Kant R."/>
            <person name="van Passel M.W."/>
            <person name="Sangwan P."/>
            <person name="Palva A."/>
            <person name="Lucas S."/>
            <person name="Copeland A."/>
            <person name="Lapidus A."/>
            <person name="Glavina Del Rio T."/>
            <person name="Dalin E."/>
            <person name="Tice H."/>
            <person name="Bruce D."/>
            <person name="Goodwin L."/>
            <person name="Pitluck S."/>
            <person name="Chertkov O."/>
            <person name="Larimer F.W."/>
            <person name="Land M.L."/>
            <person name="Hauser L."/>
            <person name="Brettin T.S."/>
            <person name="Detter J.C."/>
            <person name="Han S."/>
            <person name="de Vos W.M."/>
            <person name="Janssen P.H."/>
            <person name="Smidt H."/>
        </authorList>
    </citation>
    <scope>NUCLEOTIDE SEQUENCE [LARGE SCALE GENOMIC DNA]</scope>
    <source>
        <strain evidence="9 10">Ellin514</strain>
    </source>
</reference>
<keyword evidence="10" id="KW-1185">Reference proteome</keyword>
<feature type="domain" description="ABC3 transporter permease C-terminal" evidence="7">
    <location>
        <begin position="259"/>
        <end position="381"/>
    </location>
</feature>
<proteinExistence type="predicted"/>
<protein>
    <recommendedName>
        <fullName evidence="11">ABC3 transporter permease protein domain-containing protein</fullName>
    </recommendedName>
</protein>
<gene>
    <name evidence="9" type="ORF">Cflav_PD2396</name>
</gene>
<evidence type="ECO:0000256" key="2">
    <source>
        <dbReference type="ARBA" id="ARBA00022475"/>
    </source>
</evidence>
<comment type="subcellular location">
    <subcellularLocation>
        <location evidence="1">Cell membrane</location>
        <topology evidence="1">Multi-pass membrane protein</topology>
    </subcellularLocation>
</comment>